<keyword evidence="8" id="KW-0969">Cilium</keyword>
<proteinExistence type="inferred from homology"/>
<keyword evidence="9" id="KW-1185">Reference proteome</keyword>
<reference evidence="8 9" key="1">
    <citation type="submission" date="2013-04" db="EMBL/GenBank/DDBJ databases">
        <title>Oceanococcus atlanticus 22II-S10r2 Genome Sequencing.</title>
        <authorList>
            <person name="Lai Q."/>
            <person name="Li G."/>
            <person name="Shao Z."/>
        </authorList>
    </citation>
    <scope>NUCLEOTIDE SEQUENCE [LARGE SCALE GENOMIC DNA]</scope>
    <source>
        <strain evidence="8 9">22II-S10r2</strain>
    </source>
</reference>
<gene>
    <name evidence="8" type="ORF">ATO7_02335</name>
</gene>
<dbReference type="Pfam" id="PF00460">
    <property type="entry name" value="Flg_bb_rod"/>
    <property type="match status" value="1"/>
</dbReference>
<dbReference type="EMBL" id="AQQV01000001">
    <property type="protein sequence ID" value="ORE88676.1"/>
    <property type="molecule type" value="Genomic_DNA"/>
</dbReference>
<dbReference type="PANTHER" id="PTHR30435:SF12">
    <property type="entry name" value="FLAGELLAR BASAL BODY ROD PROTEIN FLGB"/>
    <property type="match status" value="1"/>
</dbReference>
<evidence type="ECO:0000313" key="8">
    <source>
        <dbReference type="EMBL" id="ORE88676.1"/>
    </source>
</evidence>
<evidence type="ECO:0000313" key="9">
    <source>
        <dbReference type="Proteomes" id="UP000192342"/>
    </source>
</evidence>
<sequence length="134" mass="14193">MAGDILNSALYGDFGKALKVHSQRLDVLANNLANADTPGFKARDIDFRAALSSAQSARGDNAALATTHSGHLGGTSDVQASLRWRIPSQPAADGNTVDSDLEQARFGEAAMRYEATLRFVDGRVKSMLTAITGQ</sequence>
<dbReference type="GO" id="GO:0030694">
    <property type="term" value="C:bacterial-type flagellum basal body, rod"/>
    <property type="evidence" value="ECO:0007669"/>
    <property type="project" value="InterPro"/>
</dbReference>
<dbReference type="AlphaFoldDB" id="A0A1Y1SG90"/>
<evidence type="ECO:0000256" key="2">
    <source>
        <dbReference type="ARBA" id="ARBA00009677"/>
    </source>
</evidence>
<dbReference type="PANTHER" id="PTHR30435">
    <property type="entry name" value="FLAGELLAR PROTEIN"/>
    <property type="match status" value="1"/>
</dbReference>
<dbReference type="NCBIfam" id="TIGR01396">
    <property type="entry name" value="FlgB"/>
    <property type="match status" value="1"/>
</dbReference>
<dbReference type="PIRSF" id="PIRSF002889">
    <property type="entry name" value="Rod_FlgB"/>
    <property type="match status" value="1"/>
</dbReference>
<dbReference type="InterPro" id="IPR019776">
    <property type="entry name" value="Flagellar_basal_body_rod_CS"/>
</dbReference>
<evidence type="ECO:0000256" key="1">
    <source>
        <dbReference type="ARBA" id="ARBA00004117"/>
    </source>
</evidence>
<feature type="domain" description="Flagellar basal body rod protein N-terminal" evidence="7">
    <location>
        <begin position="17"/>
        <end position="41"/>
    </location>
</feature>
<evidence type="ECO:0000259" key="7">
    <source>
        <dbReference type="Pfam" id="PF00460"/>
    </source>
</evidence>
<keyword evidence="8" id="KW-0282">Flagellum</keyword>
<evidence type="ECO:0000256" key="3">
    <source>
        <dbReference type="ARBA" id="ARBA00014376"/>
    </source>
</evidence>
<comment type="function">
    <text evidence="5 6">Structural component of flagellum, the bacterial motility apparatus. Part of the rod structure of flagellar basal body.</text>
</comment>
<accession>A0A1Y1SG90</accession>
<evidence type="ECO:0000256" key="6">
    <source>
        <dbReference type="PIRNR" id="PIRNR002889"/>
    </source>
</evidence>
<name>A0A1Y1SG90_9GAMM</name>
<evidence type="ECO:0000256" key="5">
    <source>
        <dbReference type="ARBA" id="ARBA00024934"/>
    </source>
</evidence>
<dbReference type="STRING" id="1317117.ATO7_02335"/>
<keyword evidence="4 6" id="KW-0975">Bacterial flagellum</keyword>
<comment type="caution">
    <text evidence="8">The sequence shown here is derived from an EMBL/GenBank/DDBJ whole genome shotgun (WGS) entry which is preliminary data.</text>
</comment>
<dbReference type="InterPro" id="IPR001444">
    <property type="entry name" value="Flag_bb_rod_N"/>
</dbReference>
<dbReference type="InterPro" id="IPR006300">
    <property type="entry name" value="FlgB"/>
</dbReference>
<protein>
    <recommendedName>
        <fullName evidence="3 6">Flagellar basal body rod protein FlgB</fullName>
    </recommendedName>
</protein>
<dbReference type="Proteomes" id="UP000192342">
    <property type="component" value="Unassembled WGS sequence"/>
</dbReference>
<comment type="similarity">
    <text evidence="2 6">Belongs to the flagella basal body rod proteins family.</text>
</comment>
<dbReference type="RefSeq" id="WP_083559301.1">
    <property type="nucleotide sequence ID" value="NZ_AQQV01000001.1"/>
</dbReference>
<keyword evidence="8" id="KW-0966">Cell projection</keyword>
<dbReference type="PROSITE" id="PS00588">
    <property type="entry name" value="FLAGELLA_BB_ROD"/>
    <property type="match status" value="1"/>
</dbReference>
<comment type="subunit">
    <text evidence="6">The basal body constitutes a major portion of the flagellar organelle and consists of a number of rings mounted on a central rod.</text>
</comment>
<dbReference type="OrthoDB" id="9788334at2"/>
<organism evidence="8 9">
    <name type="scientific">Oceanococcus atlanticus</name>
    <dbReference type="NCBI Taxonomy" id="1317117"/>
    <lineage>
        <taxon>Bacteria</taxon>
        <taxon>Pseudomonadati</taxon>
        <taxon>Pseudomonadota</taxon>
        <taxon>Gammaproteobacteria</taxon>
        <taxon>Chromatiales</taxon>
        <taxon>Oceanococcaceae</taxon>
        <taxon>Oceanococcus</taxon>
    </lineage>
</organism>
<comment type="subcellular location">
    <subcellularLocation>
        <location evidence="1 6">Bacterial flagellum basal body</location>
    </subcellularLocation>
</comment>
<evidence type="ECO:0000256" key="4">
    <source>
        <dbReference type="ARBA" id="ARBA00023143"/>
    </source>
</evidence>
<dbReference type="GO" id="GO:0071978">
    <property type="term" value="P:bacterial-type flagellum-dependent swarming motility"/>
    <property type="evidence" value="ECO:0007669"/>
    <property type="project" value="TreeGrafter"/>
</dbReference>